<dbReference type="Gene3D" id="3.80.10.10">
    <property type="entry name" value="Ribonuclease Inhibitor"/>
    <property type="match status" value="2"/>
</dbReference>
<keyword evidence="8" id="KW-1185">Reference proteome</keyword>
<evidence type="ECO:0000259" key="6">
    <source>
        <dbReference type="Pfam" id="PF23598"/>
    </source>
</evidence>
<dbReference type="Pfam" id="PF23559">
    <property type="entry name" value="WHD_DRP"/>
    <property type="match status" value="1"/>
</dbReference>
<sequence length="624" mass="71265">MSSLPSEIKGALYLSYEELPHHLKQCFLYCALYSEDADIYREDIVRMWVAEGFIDEKDGQILEDTAEEYYHELISRNILQSDISCVDHSQCRMHDLLRQLACYLSKEECFIGDPESIGSNILTKIRRILVLTKKDMVALPSMDKEKYKLRTWIYSNKSLRVDNAIFTKLTYIRVLDLTCSIIQSIPYCVGSLIHLQLLDLDETNISDLPESIDRLINLQILNLNRCDALHSLPSGITRLSNLRRLGLSETPINMVPKGIGRLNFLNYLGGYPVGGDSENNAKMQDGWNLEELGTLMQLWKLELIKLERATHCSSDSLLMDKKHLKELELHCTKRRDEAYSEEDAISIGKIFEMLLPPDNLEELHIYCFFGWRSPTWLGTTTNLSSVKYLNLLICKFVVYLPPIGQLPNLKYLKIVGATAVTKIGPEFVGCGVGNPGSTEVAAFPKLEVLVIYDMPKWEEWTFVGKEEATTASKEGGEDGSAANQKGDAQTPGMRLLPHLKHLELYRCPKLRALPRQLGKEANSLEELQLQDVHNLNVLEDLPFLSEVLTIVDCGSLERVSNLCQVRELRLQLCPNLRCVERLDNLQQLFLTEDMQEASSLWLPELQEQHQQLHGEDLDVYTWKW</sequence>
<dbReference type="GO" id="GO:0002758">
    <property type="term" value="P:innate immune response-activating signaling pathway"/>
    <property type="evidence" value="ECO:0007669"/>
    <property type="project" value="UniProtKB-ARBA"/>
</dbReference>
<dbReference type="InterPro" id="IPR055414">
    <property type="entry name" value="LRR_R13L4/SHOC2-like"/>
</dbReference>
<dbReference type="InterPro" id="IPR003591">
    <property type="entry name" value="Leu-rich_rpt_typical-subtyp"/>
</dbReference>
<evidence type="ECO:0000256" key="4">
    <source>
        <dbReference type="SAM" id="MobiDB-lite"/>
    </source>
</evidence>
<name>A0A5J9UII3_9POAL</name>
<dbReference type="EMBL" id="RWGY01000013">
    <property type="protein sequence ID" value="TVU23563.1"/>
    <property type="molecule type" value="Genomic_DNA"/>
</dbReference>
<dbReference type="GO" id="GO:0009626">
    <property type="term" value="P:plant-type hypersensitive response"/>
    <property type="evidence" value="ECO:0007669"/>
    <property type="project" value="UniProtKB-ARBA"/>
</dbReference>
<evidence type="ECO:0000256" key="3">
    <source>
        <dbReference type="ARBA" id="ARBA00022821"/>
    </source>
</evidence>
<dbReference type="OrthoDB" id="1050628at2759"/>
<dbReference type="Gene3D" id="1.10.10.10">
    <property type="entry name" value="Winged helix-like DNA-binding domain superfamily/Winged helix DNA-binding domain"/>
    <property type="match status" value="1"/>
</dbReference>
<comment type="caution">
    <text evidence="7">The sequence shown here is derived from an EMBL/GenBank/DDBJ whole genome shotgun (WGS) entry which is preliminary data.</text>
</comment>
<evidence type="ECO:0000256" key="1">
    <source>
        <dbReference type="ARBA" id="ARBA00022614"/>
    </source>
</evidence>
<dbReference type="InterPro" id="IPR058922">
    <property type="entry name" value="WHD_DRP"/>
</dbReference>
<keyword evidence="2" id="KW-0677">Repeat</keyword>
<dbReference type="PANTHER" id="PTHR47186">
    <property type="entry name" value="LEUCINE-RICH REPEAT-CONTAINING PROTEIN 57"/>
    <property type="match status" value="1"/>
</dbReference>
<accession>A0A5J9UII3</accession>
<keyword evidence="1" id="KW-0433">Leucine-rich repeat</keyword>
<gene>
    <name evidence="7" type="ORF">EJB05_25937</name>
</gene>
<evidence type="ECO:0000313" key="7">
    <source>
        <dbReference type="EMBL" id="TVU23563.1"/>
    </source>
</evidence>
<proteinExistence type="predicted"/>
<dbReference type="Pfam" id="PF23598">
    <property type="entry name" value="LRR_14"/>
    <property type="match status" value="1"/>
</dbReference>
<dbReference type="FunFam" id="1.10.10.10:FF:000322">
    <property type="entry name" value="Probable disease resistance protein At1g63360"/>
    <property type="match status" value="1"/>
</dbReference>
<keyword evidence="3" id="KW-0611">Plant defense</keyword>
<evidence type="ECO:0000256" key="2">
    <source>
        <dbReference type="ARBA" id="ARBA00022737"/>
    </source>
</evidence>
<dbReference type="GO" id="GO:0042742">
    <property type="term" value="P:defense response to bacterium"/>
    <property type="evidence" value="ECO:0007669"/>
    <property type="project" value="UniProtKB-ARBA"/>
</dbReference>
<feature type="domain" description="Disease resistance R13L4/SHOC-2-like LRR" evidence="6">
    <location>
        <begin position="166"/>
        <end position="452"/>
    </location>
</feature>
<dbReference type="SUPFAM" id="SSF52058">
    <property type="entry name" value="L domain-like"/>
    <property type="match status" value="1"/>
</dbReference>
<feature type="non-terminal residue" evidence="7">
    <location>
        <position position="1"/>
    </location>
</feature>
<reference evidence="7 8" key="1">
    <citation type="journal article" date="2019" name="Sci. Rep.">
        <title>A high-quality genome of Eragrostis curvula grass provides insights into Poaceae evolution and supports new strategies to enhance forage quality.</title>
        <authorList>
            <person name="Carballo J."/>
            <person name="Santos B.A.C.M."/>
            <person name="Zappacosta D."/>
            <person name="Garbus I."/>
            <person name="Selva J.P."/>
            <person name="Gallo C.A."/>
            <person name="Diaz A."/>
            <person name="Albertini E."/>
            <person name="Caccamo M."/>
            <person name="Echenique V."/>
        </authorList>
    </citation>
    <scope>NUCLEOTIDE SEQUENCE [LARGE SCALE GENOMIC DNA]</scope>
    <source>
        <strain evidence="8">cv. Victoria</strain>
        <tissue evidence="7">Leaf</tissue>
    </source>
</reference>
<organism evidence="7 8">
    <name type="scientific">Eragrostis curvula</name>
    <name type="common">weeping love grass</name>
    <dbReference type="NCBI Taxonomy" id="38414"/>
    <lineage>
        <taxon>Eukaryota</taxon>
        <taxon>Viridiplantae</taxon>
        <taxon>Streptophyta</taxon>
        <taxon>Embryophyta</taxon>
        <taxon>Tracheophyta</taxon>
        <taxon>Spermatophyta</taxon>
        <taxon>Magnoliopsida</taxon>
        <taxon>Liliopsida</taxon>
        <taxon>Poales</taxon>
        <taxon>Poaceae</taxon>
        <taxon>PACMAD clade</taxon>
        <taxon>Chloridoideae</taxon>
        <taxon>Eragrostideae</taxon>
        <taxon>Eragrostidinae</taxon>
        <taxon>Eragrostis</taxon>
    </lineage>
</organism>
<dbReference type="Proteomes" id="UP000324897">
    <property type="component" value="Chromosome 2"/>
</dbReference>
<dbReference type="Gramene" id="TVU23563">
    <property type="protein sequence ID" value="TVU23563"/>
    <property type="gene ID" value="EJB05_25937"/>
</dbReference>
<dbReference type="InterPro" id="IPR036388">
    <property type="entry name" value="WH-like_DNA-bd_sf"/>
</dbReference>
<dbReference type="AlphaFoldDB" id="A0A5J9UII3"/>
<evidence type="ECO:0008006" key="9">
    <source>
        <dbReference type="Google" id="ProtNLM"/>
    </source>
</evidence>
<dbReference type="SMART" id="SM00369">
    <property type="entry name" value="LRR_TYP"/>
    <property type="match status" value="3"/>
</dbReference>
<feature type="domain" description="Disease resistance protein winged helix" evidence="5">
    <location>
        <begin position="32"/>
        <end position="101"/>
    </location>
</feature>
<dbReference type="PANTHER" id="PTHR47186:SF51">
    <property type="entry name" value="NB-ARC DOMAIN-CONTAINING PROTEIN"/>
    <property type="match status" value="1"/>
</dbReference>
<evidence type="ECO:0000259" key="5">
    <source>
        <dbReference type="Pfam" id="PF23559"/>
    </source>
</evidence>
<feature type="region of interest" description="Disordered" evidence="4">
    <location>
        <begin position="468"/>
        <end position="491"/>
    </location>
</feature>
<protein>
    <recommendedName>
        <fullName evidence="9">NB-ARC domain-containing protein</fullName>
    </recommendedName>
</protein>
<dbReference type="InterPro" id="IPR032675">
    <property type="entry name" value="LRR_dom_sf"/>
</dbReference>
<evidence type="ECO:0000313" key="8">
    <source>
        <dbReference type="Proteomes" id="UP000324897"/>
    </source>
</evidence>